<gene>
    <name evidence="1" type="ORF">ATCC51562_1052</name>
</gene>
<dbReference type="Proteomes" id="UP000016627">
    <property type="component" value="Unassembled WGS sequence"/>
</dbReference>
<dbReference type="EMBL" id="ANNI01000001">
    <property type="protein sequence ID" value="ERJ26894.1"/>
    <property type="molecule type" value="Genomic_DNA"/>
</dbReference>
<evidence type="ECO:0000313" key="1">
    <source>
        <dbReference type="EMBL" id="ERJ26894.1"/>
    </source>
</evidence>
<evidence type="ECO:0008006" key="3">
    <source>
        <dbReference type="Google" id="ProtNLM"/>
    </source>
</evidence>
<dbReference type="PATRIC" id="fig|1242969.3.peg.103"/>
<dbReference type="SUPFAM" id="SSF56563">
    <property type="entry name" value="Major capsid protein gp5"/>
    <property type="match status" value="1"/>
</dbReference>
<accession>U2GFN3</accession>
<reference evidence="1 2" key="1">
    <citation type="journal article" date="2013" name="BMC Genomics">
        <title>Comparative genomics of Campylobacter concisus isolates reveals genetic diversity and provides insights into disease association.</title>
        <authorList>
            <person name="Deshpande N.P."/>
            <person name="Kaakoush N.O."/>
            <person name="Wilkins M.R."/>
            <person name="Mitchell H.M."/>
        </authorList>
    </citation>
    <scope>NUCLEOTIDE SEQUENCE [LARGE SCALE GENOMIC DNA]</scope>
    <source>
        <strain evidence="1 2">ATCC 51562</strain>
    </source>
</reference>
<evidence type="ECO:0000313" key="2">
    <source>
        <dbReference type="Proteomes" id="UP000016627"/>
    </source>
</evidence>
<dbReference type="RefSeq" id="WP_021090246.1">
    <property type="nucleotide sequence ID" value="NZ_ANNI01000001.1"/>
</dbReference>
<comment type="caution">
    <text evidence="1">The sequence shown here is derived from an EMBL/GenBank/DDBJ whole genome shotgun (WGS) entry which is preliminary data.</text>
</comment>
<dbReference type="AlphaFoldDB" id="U2GFN3"/>
<protein>
    <recommendedName>
        <fullName evidence="3">Phage capsid protein</fullName>
    </recommendedName>
</protein>
<proteinExistence type="predicted"/>
<sequence>MDGLNDILKGSMNATNVTLSGSLTPEQSHNFIDVIKQNNGFLQKIHTEKMGRLTKELDAWDVAKGILVRVASGEKPNDSQRSALSKVGAKLDAKSVQLFSRILQDALEDNKSNPNFEKETFDAFAKAFGNDLALLGFTGESDTYDGTFKTLHKGWLQVVKDSSDAVKLTYTASEKVSNRLSALVGSIDPDIVSEARILINPSDVQEYNKELSALNSPLHLVQGGANQILGIPFEITPLMPKGTYLATPLKNLVLGVVLDIRRNRWYDAEERALKYVFDVFTDYEVVVKKWASLMSKA</sequence>
<dbReference type="eggNOG" id="COG3740">
    <property type="taxonomic scope" value="Bacteria"/>
</dbReference>
<name>U2GFN3_9BACT</name>
<organism evidence="1 2">
    <name type="scientific">Campylobacter concisus ATCC 51562</name>
    <dbReference type="NCBI Taxonomy" id="1242969"/>
    <lineage>
        <taxon>Bacteria</taxon>
        <taxon>Pseudomonadati</taxon>
        <taxon>Campylobacterota</taxon>
        <taxon>Epsilonproteobacteria</taxon>
        <taxon>Campylobacterales</taxon>
        <taxon>Campylobacteraceae</taxon>
        <taxon>Campylobacter</taxon>
    </lineage>
</organism>